<name>A0A8R1E2F9_CAEJA</name>
<dbReference type="InterPro" id="IPR016638">
    <property type="entry name" value="UPF0376"/>
</dbReference>
<feature type="domain" description="T20D4.11-like" evidence="2">
    <location>
        <begin position="32"/>
        <end position="181"/>
    </location>
</feature>
<dbReference type="PANTHER" id="PTHR21453:SF11">
    <property type="entry name" value="DUF19 DOMAIN-CONTAINING PROTEIN"/>
    <property type="match status" value="1"/>
</dbReference>
<accession>A0A8R1E2F9</accession>
<evidence type="ECO:0000313" key="3">
    <source>
        <dbReference type="EnsemblMetazoa" id="CJA17202.1"/>
    </source>
</evidence>
<feature type="chain" id="PRO_5035844544" evidence="1">
    <location>
        <begin position="22"/>
        <end position="182"/>
    </location>
</feature>
<reference evidence="3" key="2">
    <citation type="submission" date="2022-06" db="UniProtKB">
        <authorList>
            <consortium name="EnsemblMetazoa"/>
        </authorList>
    </citation>
    <scope>IDENTIFICATION</scope>
    <source>
        <strain evidence="3">DF5081</strain>
    </source>
</reference>
<reference evidence="4" key="1">
    <citation type="submission" date="2010-08" db="EMBL/GenBank/DDBJ databases">
        <authorList>
            <consortium name="Caenorhabditis japonica Sequencing Consortium"/>
            <person name="Wilson R.K."/>
        </authorList>
    </citation>
    <scope>NUCLEOTIDE SEQUENCE [LARGE SCALE GENOMIC DNA]</scope>
    <source>
        <strain evidence="4">DF5081</strain>
    </source>
</reference>
<dbReference type="Proteomes" id="UP000005237">
    <property type="component" value="Unassembled WGS sequence"/>
</dbReference>
<keyword evidence="4" id="KW-1185">Reference proteome</keyword>
<proteinExistence type="predicted"/>
<evidence type="ECO:0000256" key="1">
    <source>
        <dbReference type="SAM" id="SignalP"/>
    </source>
</evidence>
<evidence type="ECO:0000313" key="4">
    <source>
        <dbReference type="Proteomes" id="UP000005237"/>
    </source>
</evidence>
<dbReference type="AlphaFoldDB" id="A0A8R1E2F9"/>
<protein>
    <submittedName>
        <fullName evidence="3">DUF19 domain-containing protein</fullName>
    </submittedName>
</protein>
<dbReference type="OMA" id="AQMPPCM"/>
<dbReference type="EnsemblMetazoa" id="CJA17202.1">
    <property type="protein sequence ID" value="CJA17202.1"/>
    <property type="gene ID" value="WBGene00136405"/>
</dbReference>
<evidence type="ECO:0000259" key="2">
    <source>
        <dbReference type="Pfam" id="PF01579"/>
    </source>
</evidence>
<organism evidence="3 4">
    <name type="scientific">Caenorhabditis japonica</name>
    <dbReference type="NCBI Taxonomy" id="281687"/>
    <lineage>
        <taxon>Eukaryota</taxon>
        <taxon>Metazoa</taxon>
        <taxon>Ecdysozoa</taxon>
        <taxon>Nematoda</taxon>
        <taxon>Chromadorea</taxon>
        <taxon>Rhabditida</taxon>
        <taxon>Rhabditina</taxon>
        <taxon>Rhabditomorpha</taxon>
        <taxon>Rhabditoidea</taxon>
        <taxon>Rhabditidae</taxon>
        <taxon>Peloderinae</taxon>
        <taxon>Caenorhabditis</taxon>
    </lineage>
</organism>
<feature type="signal peptide" evidence="1">
    <location>
        <begin position="1"/>
        <end position="21"/>
    </location>
</feature>
<dbReference type="InterPro" id="IPR002542">
    <property type="entry name" value="T20D4.11-like_dom"/>
</dbReference>
<dbReference type="PIRSF" id="PIRSF015697">
    <property type="entry name" value="UCP015697"/>
    <property type="match status" value="1"/>
</dbReference>
<dbReference type="PANTHER" id="PTHR21453">
    <property type="entry name" value="DUF19 DOMAIN-CONTAINING PROTEIN-RELATED-RELATED"/>
    <property type="match status" value="1"/>
</dbReference>
<keyword evidence="1" id="KW-0732">Signal</keyword>
<dbReference type="Pfam" id="PF01579">
    <property type="entry name" value="DUF19"/>
    <property type="match status" value="1"/>
</dbReference>
<sequence>MRNLLIIFSLLTIFGSNYSSAYFIRSAEIEKCDLGDSIGIILCIAPVTSLLEDNINLMNITRARGIRIVDECRNATTCLSKFPCATKVQLDKIMSLLCDAVSYFSTEFAQCEKKIQKNMPPCMRDVEKVLLSSEKVKDPCELIEKTKTCVETEVTSICGKDMWLPIEKILKKVETYSHMKCT</sequence>